<sequence length="67" mass="7565">MIEPKSNGSDTEAQSRRLPSKAKVCENPTKDETRHALERAIRYLEHQPNGVAADEYRIVEGIMKGLQ</sequence>
<keyword evidence="3" id="KW-1185">Reference proteome</keyword>
<dbReference type="EMBL" id="MNBE01000583">
    <property type="protein sequence ID" value="OKP07138.1"/>
    <property type="molecule type" value="Genomic_DNA"/>
</dbReference>
<evidence type="ECO:0000256" key="1">
    <source>
        <dbReference type="SAM" id="MobiDB-lite"/>
    </source>
</evidence>
<reference evidence="2 3" key="1">
    <citation type="submission" date="2016-10" db="EMBL/GenBank/DDBJ databases">
        <title>Genome sequence of the ascomycete fungus Penicillium subrubescens.</title>
        <authorList>
            <person name="De Vries R.P."/>
            <person name="Peng M."/>
            <person name="Dilokpimol A."/>
            <person name="Hilden K."/>
            <person name="Makela M.R."/>
            <person name="Grigoriev I."/>
            <person name="Riley R."/>
            <person name="Granchi Z."/>
        </authorList>
    </citation>
    <scope>NUCLEOTIDE SEQUENCE [LARGE SCALE GENOMIC DNA]</scope>
    <source>
        <strain evidence="2 3">CBS 132785</strain>
    </source>
</reference>
<feature type="compositionally biased region" description="Polar residues" evidence="1">
    <location>
        <begin position="1"/>
        <end position="12"/>
    </location>
</feature>
<gene>
    <name evidence="2" type="ORF">PENSUB_6098</name>
</gene>
<dbReference type="AlphaFoldDB" id="A0A1Q5U3T5"/>
<comment type="caution">
    <text evidence="2">The sequence shown here is derived from an EMBL/GenBank/DDBJ whole genome shotgun (WGS) entry which is preliminary data.</text>
</comment>
<evidence type="ECO:0000313" key="2">
    <source>
        <dbReference type="EMBL" id="OKP07138.1"/>
    </source>
</evidence>
<organism evidence="2 3">
    <name type="scientific">Penicillium subrubescens</name>
    <dbReference type="NCBI Taxonomy" id="1316194"/>
    <lineage>
        <taxon>Eukaryota</taxon>
        <taxon>Fungi</taxon>
        <taxon>Dikarya</taxon>
        <taxon>Ascomycota</taxon>
        <taxon>Pezizomycotina</taxon>
        <taxon>Eurotiomycetes</taxon>
        <taxon>Eurotiomycetidae</taxon>
        <taxon>Eurotiales</taxon>
        <taxon>Aspergillaceae</taxon>
        <taxon>Penicillium</taxon>
    </lineage>
</organism>
<evidence type="ECO:0000313" key="3">
    <source>
        <dbReference type="Proteomes" id="UP000186955"/>
    </source>
</evidence>
<dbReference type="OrthoDB" id="9909311at2759"/>
<proteinExistence type="predicted"/>
<name>A0A1Q5U3T5_9EURO</name>
<feature type="region of interest" description="Disordered" evidence="1">
    <location>
        <begin position="1"/>
        <end position="31"/>
    </location>
</feature>
<protein>
    <submittedName>
        <fullName evidence="2">Uncharacterized protein</fullName>
    </submittedName>
</protein>
<dbReference type="Proteomes" id="UP000186955">
    <property type="component" value="Unassembled WGS sequence"/>
</dbReference>
<accession>A0A1Q5U3T5</accession>